<evidence type="ECO:0000256" key="1">
    <source>
        <dbReference type="SAM" id="MobiDB-lite"/>
    </source>
</evidence>
<proteinExistence type="predicted"/>
<feature type="region of interest" description="Disordered" evidence="1">
    <location>
        <begin position="44"/>
        <end position="128"/>
    </location>
</feature>
<accession>A0A195F2S7</accession>
<evidence type="ECO:0000313" key="2">
    <source>
        <dbReference type="EMBL" id="KYN34394.1"/>
    </source>
</evidence>
<sequence length="128" mass="13337">DPIVVIGCVFVDERRSYTVAATEGVVGSPRGRLRVGRRKCGKTVPAAVEGSGRRRCRGAGGPNGHEGRQRQARRGVETQRAARGGKPSCTRRRARGERGDGRGRPDGEWVYGGGGVGGGGLGGRKGEG</sequence>
<reference evidence="2 3" key="1">
    <citation type="submission" date="2016-03" db="EMBL/GenBank/DDBJ databases">
        <title>Trachymyrmex septentrionalis WGS genome.</title>
        <authorList>
            <person name="Nygaard S."/>
            <person name="Hu H."/>
            <person name="Boomsma J."/>
            <person name="Zhang G."/>
        </authorList>
    </citation>
    <scope>NUCLEOTIDE SEQUENCE [LARGE SCALE GENOMIC DNA]</scope>
    <source>
        <strain evidence="2">Tsep2-gDNA-1</strain>
        <tissue evidence="2">Whole body</tissue>
    </source>
</reference>
<feature type="compositionally biased region" description="Basic and acidic residues" evidence="1">
    <location>
        <begin position="65"/>
        <end position="77"/>
    </location>
</feature>
<evidence type="ECO:0000313" key="3">
    <source>
        <dbReference type="Proteomes" id="UP000078541"/>
    </source>
</evidence>
<feature type="compositionally biased region" description="Gly residues" evidence="1">
    <location>
        <begin position="110"/>
        <end position="128"/>
    </location>
</feature>
<dbReference type="AlphaFoldDB" id="A0A195F2S7"/>
<name>A0A195F2S7_9HYME</name>
<keyword evidence="3" id="KW-1185">Reference proteome</keyword>
<dbReference type="Proteomes" id="UP000078541">
    <property type="component" value="Unassembled WGS sequence"/>
</dbReference>
<feature type="compositionally biased region" description="Basic and acidic residues" evidence="1">
    <location>
        <begin position="96"/>
        <end position="107"/>
    </location>
</feature>
<protein>
    <submittedName>
        <fullName evidence="2">Uncharacterized protein</fullName>
    </submittedName>
</protein>
<feature type="non-terminal residue" evidence="2">
    <location>
        <position position="1"/>
    </location>
</feature>
<dbReference type="EMBL" id="KQ981864">
    <property type="protein sequence ID" value="KYN34394.1"/>
    <property type="molecule type" value="Genomic_DNA"/>
</dbReference>
<organism evidence="2 3">
    <name type="scientific">Trachymyrmex septentrionalis</name>
    <dbReference type="NCBI Taxonomy" id="34720"/>
    <lineage>
        <taxon>Eukaryota</taxon>
        <taxon>Metazoa</taxon>
        <taxon>Ecdysozoa</taxon>
        <taxon>Arthropoda</taxon>
        <taxon>Hexapoda</taxon>
        <taxon>Insecta</taxon>
        <taxon>Pterygota</taxon>
        <taxon>Neoptera</taxon>
        <taxon>Endopterygota</taxon>
        <taxon>Hymenoptera</taxon>
        <taxon>Apocrita</taxon>
        <taxon>Aculeata</taxon>
        <taxon>Formicoidea</taxon>
        <taxon>Formicidae</taxon>
        <taxon>Myrmicinae</taxon>
        <taxon>Trachymyrmex</taxon>
    </lineage>
</organism>
<gene>
    <name evidence="2" type="ORF">ALC56_11502</name>
</gene>